<dbReference type="Pfam" id="PF25944">
    <property type="entry name" value="Beta-barrel_RND"/>
    <property type="match status" value="1"/>
</dbReference>
<dbReference type="Gene3D" id="2.40.50.100">
    <property type="match status" value="1"/>
</dbReference>
<feature type="chain" id="PRO_5011666257" evidence="3">
    <location>
        <begin position="24"/>
        <end position="380"/>
    </location>
</feature>
<comment type="subcellular location">
    <subcellularLocation>
        <location evidence="1">Cell envelope</location>
    </subcellularLocation>
</comment>
<dbReference type="SUPFAM" id="SSF111369">
    <property type="entry name" value="HlyD-like secretion proteins"/>
    <property type="match status" value="1"/>
</dbReference>
<proteinExistence type="inferred from homology"/>
<gene>
    <name evidence="7" type="ORF">SAMN02982931_01879</name>
</gene>
<accession>A0A1G6BUQ3</accession>
<dbReference type="GO" id="GO:0046677">
    <property type="term" value="P:response to antibiotic"/>
    <property type="evidence" value="ECO:0007669"/>
    <property type="project" value="TreeGrafter"/>
</dbReference>
<dbReference type="InterPro" id="IPR058626">
    <property type="entry name" value="MdtA-like_b-barrel"/>
</dbReference>
<evidence type="ECO:0000256" key="2">
    <source>
        <dbReference type="ARBA" id="ARBA00009477"/>
    </source>
</evidence>
<dbReference type="InterPro" id="IPR058625">
    <property type="entry name" value="MdtA-like_BSH"/>
</dbReference>
<protein>
    <submittedName>
        <fullName evidence="7">Membrane fusion protein, multidrug efflux system</fullName>
    </submittedName>
</protein>
<evidence type="ECO:0000259" key="4">
    <source>
        <dbReference type="Pfam" id="PF25917"/>
    </source>
</evidence>
<evidence type="ECO:0000313" key="7">
    <source>
        <dbReference type="EMBL" id="SDB24349.1"/>
    </source>
</evidence>
<dbReference type="Gene3D" id="2.40.420.20">
    <property type="match status" value="1"/>
</dbReference>
<reference evidence="7 8" key="1">
    <citation type="submission" date="2016-10" db="EMBL/GenBank/DDBJ databases">
        <authorList>
            <person name="de Groot N.N."/>
        </authorList>
    </citation>
    <scope>NUCLEOTIDE SEQUENCE [LARGE SCALE GENOMIC DNA]</scope>
    <source>
        <strain evidence="7 8">ATCC 35022</strain>
    </source>
</reference>
<evidence type="ECO:0000259" key="5">
    <source>
        <dbReference type="Pfam" id="PF25944"/>
    </source>
</evidence>
<organism evidence="7 8">
    <name type="scientific">Bauldia litoralis</name>
    <dbReference type="NCBI Taxonomy" id="665467"/>
    <lineage>
        <taxon>Bacteria</taxon>
        <taxon>Pseudomonadati</taxon>
        <taxon>Pseudomonadota</taxon>
        <taxon>Alphaproteobacteria</taxon>
        <taxon>Hyphomicrobiales</taxon>
        <taxon>Kaistiaceae</taxon>
        <taxon>Bauldia</taxon>
    </lineage>
</organism>
<feature type="domain" description="Multidrug resistance protein MdtA-like C-terminal permuted SH3" evidence="6">
    <location>
        <begin position="302"/>
        <end position="361"/>
    </location>
</feature>
<evidence type="ECO:0000259" key="6">
    <source>
        <dbReference type="Pfam" id="PF25967"/>
    </source>
</evidence>
<dbReference type="FunFam" id="2.40.420.20:FF:000001">
    <property type="entry name" value="Efflux RND transporter periplasmic adaptor subunit"/>
    <property type="match status" value="1"/>
</dbReference>
<dbReference type="STRING" id="665467.SAMN02982931_01879"/>
<dbReference type="EMBL" id="FMXQ01000003">
    <property type="protein sequence ID" value="SDB24349.1"/>
    <property type="molecule type" value="Genomic_DNA"/>
</dbReference>
<dbReference type="Gene3D" id="1.10.287.470">
    <property type="entry name" value="Helix hairpin bin"/>
    <property type="match status" value="1"/>
</dbReference>
<evidence type="ECO:0000313" key="8">
    <source>
        <dbReference type="Proteomes" id="UP000199071"/>
    </source>
</evidence>
<feature type="domain" description="Multidrug resistance protein MdtA-like beta-barrel" evidence="5">
    <location>
        <begin position="211"/>
        <end position="294"/>
    </location>
</feature>
<dbReference type="AlphaFoldDB" id="A0A1G6BUQ3"/>
<dbReference type="GO" id="GO:0022857">
    <property type="term" value="F:transmembrane transporter activity"/>
    <property type="evidence" value="ECO:0007669"/>
    <property type="project" value="InterPro"/>
</dbReference>
<name>A0A1G6BUQ3_9HYPH</name>
<dbReference type="Gene3D" id="2.40.30.170">
    <property type="match status" value="1"/>
</dbReference>
<feature type="signal peptide" evidence="3">
    <location>
        <begin position="1"/>
        <end position="23"/>
    </location>
</feature>
<dbReference type="GO" id="GO:0005886">
    <property type="term" value="C:plasma membrane"/>
    <property type="evidence" value="ECO:0007669"/>
    <property type="project" value="TreeGrafter"/>
</dbReference>
<dbReference type="InterPro" id="IPR006143">
    <property type="entry name" value="RND_pump_MFP"/>
</dbReference>
<dbReference type="InterPro" id="IPR058627">
    <property type="entry name" value="MdtA-like_C"/>
</dbReference>
<evidence type="ECO:0000256" key="1">
    <source>
        <dbReference type="ARBA" id="ARBA00004196"/>
    </source>
</evidence>
<feature type="domain" description="Multidrug resistance protein MdtA-like barrel-sandwich hybrid" evidence="4">
    <location>
        <begin position="66"/>
        <end position="196"/>
    </location>
</feature>
<comment type="similarity">
    <text evidence="2">Belongs to the membrane fusion protein (MFP) (TC 8.A.1) family.</text>
</comment>
<dbReference type="GO" id="GO:0030313">
    <property type="term" value="C:cell envelope"/>
    <property type="evidence" value="ECO:0007669"/>
    <property type="project" value="UniProtKB-SubCell"/>
</dbReference>
<dbReference type="OrthoDB" id="9816569at2"/>
<dbReference type="Pfam" id="PF25917">
    <property type="entry name" value="BSH_RND"/>
    <property type="match status" value="1"/>
</dbReference>
<dbReference type="NCBIfam" id="TIGR01730">
    <property type="entry name" value="RND_mfp"/>
    <property type="match status" value="1"/>
</dbReference>
<dbReference type="Pfam" id="PF25967">
    <property type="entry name" value="RND-MFP_C"/>
    <property type="match status" value="1"/>
</dbReference>
<sequence>MAPVNVSRSVAVVVLVSVAGLLAGCGDGAAPVASATPPPAVTVVPVTLQDFSRSQEFVGKTEAFHTVDIRARVTGYLIAEDFKEGEQIAKDSLLFKIDPAEFDAKVSAATAGVERAQAVFIEADAKLERTRVLAEKDTLTQANLDEAIAGQAKAKADVASAEADLATAKLNLGYTEIRSPIDGRVGRSAVDIGNLIGPDSGILATVIDLDPIRVGFSLAERQYLTVMGMIEAGDIPDLVPRIRLANGEVFSEDGTVAFADNQVDPSTGTVRVYIDFANPDRILVPGLFVNVILTSTEPTEQILIPQVAVQLNQSGAFVLVVDEDSKVELRQIVTGDRSGTDIVVLEGLTEGELIIIDGIQKVRPGGEVTAVAASTPAAGD</sequence>
<dbReference type="RefSeq" id="WP_090876144.1">
    <property type="nucleotide sequence ID" value="NZ_FMXQ01000003.1"/>
</dbReference>
<keyword evidence="8" id="KW-1185">Reference proteome</keyword>
<dbReference type="PANTHER" id="PTHR30158">
    <property type="entry name" value="ACRA/E-RELATED COMPONENT OF DRUG EFFLUX TRANSPORTER"/>
    <property type="match status" value="1"/>
</dbReference>
<dbReference type="Proteomes" id="UP000199071">
    <property type="component" value="Unassembled WGS sequence"/>
</dbReference>
<evidence type="ECO:0000256" key="3">
    <source>
        <dbReference type="SAM" id="SignalP"/>
    </source>
</evidence>
<keyword evidence="3" id="KW-0732">Signal</keyword>